<gene>
    <name evidence="1" type="ORF">ABXZ36_14700</name>
</gene>
<dbReference type="SUPFAM" id="SSF52141">
    <property type="entry name" value="Uracil-DNA glycosylase-like"/>
    <property type="match status" value="1"/>
</dbReference>
<protein>
    <submittedName>
        <fullName evidence="1">Uracil-DNA glycosylase family protein</fullName>
    </submittedName>
</protein>
<accession>A0ABV2SXK3</accession>
<dbReference type="Proteomes" id="UP001549799">
    <property type="component" value="Unassembled WGS sequence"/>
</dbReference>
<dbReference type="RefSeq" id="WP_354616436.1">
    <property type="nucleotide sequence ID" value="NZ_JBEXAE010000009.1"/>
</dbReference>
<evidence type="ECO:0000313" key="1">
    <source>
        <dbReference type="EMBL" id="MET6991893.1"/>
    </source>
</evidence>
<sequence length="254" mass="29275">MKPFIHTHPYEPFLFKEARKLIVGTLPPLRFTSGELMIGDVDFSYGSRDGQLWPILDRIFNLNLDFETTQKAVAQRMEFLLERRIGICDIVANAERSKIDASDLGMEQIQLRNILGDLQEYPNVQTLLFTGGNSKNGPEYFFRKHLNEFGLRLKLISDKVPRIHEFKLPLDLFSSVNYKGEERTIRTISLTAPTGAANGAVGSLQLYKELKKKDPKFNTIGFRVLQYSHFFLMERQCYCFSTIRMTIFYSVGLL</sequence>
<evidence type="ECO:0000313" key="2">
    <source>
        <dbReference type="Proteomes" id="UP001549799"/>
    </source>
</evidence>
<dbReference type="EMBL" id="JBEXAE010000009">
    <property type="protein sequence ID" value="MET6991893.1"/>
    <property type="molecule type" value="Genomic_DNA"/>
</dbReference>
<dbReference type="Gene3D" id="3.40.470.10">
    <property type="entry name" value="Uracil-DNA glycosylase-like domain"/>
    <property type="match status" value="1"/>
</dbReference>
<name>A0ABV2SXK3_9FLAO</name>
<reference evidence="1 2" key="1">
    <citation type="submission" date="2024-07" db="EMBL/GenBank/DDBJ databases">
        <title>The genome sequence of type strain Sediminicola arcticus GDMCC 1.2805.</title>
        <authorList>
            <person name="Liu Y."/>
        </authorList>
    </citation>
    <scope>NUCLEOTIDE SEQUENCE [LARGE SCALE GENOMIC DNA]</scope>
    <source>
        <strain evidence="1 2">GDMCC 1.2805</strain>
    </source>
</reference>
<comment type="caution">
    <text evidence="1">The sequence shown here is derived from an EMBL/GenBank/DDBJ whole genome shotgun (WGS) entry which is preliminary data.</text>
</comment>
<organism evidence="1 2">
    <name type="scientific">Sediminicola arcticus</name>
    <dbReference type="NCBI Taxonomy" id="1574308"/>
    <lineage>
        <taxon>Bacteria</taxon>
        <taxon>Pseudomonadati</taxon>
        <taxon>Bacteroidota</taxon>
        <taxon>Flavobacteriia</taxon>
        <taxon>Flavobacteriales</taxon>
        <taxon>Flavobacteriaceae</taxon>
        <taxon>Sediminicola</taxon>
    </lineage>
</organism>
<dbReference type="InterPro" id="IPR036895">
    <property type="entry name" value="Uracil-DNA_glycosylase-like_sf"/>
</dbReference>
<keyword evidence="2" id="KW-1185">Reference proteome</keyword>
<proteinExistence type="predicted"/>